<comment type="caution">
    <text evidence="4">The sequence shown here is derived from an EMBL/GenBank/DDBJ whole genome shotgun (WGS) entry which is preliminary data.</text>
</comment>
<keyword evidence="5" id="KW-1185">Reference proteome</keyword>
<keyword evidence="2" id="KW-0012">Acyltransferase</keyword>
<dbReference type="InterPro" id="IPR016181">
    <property type="entry name" value="Acyl_CoA_acyltransferase"/>
</dbReference>
<dbReference type="SUPFAM" id="SSF55729">
    <property type="entry name" value="Acyl-CoA N-acyltransferases (Nat)"/>
    <property type="match status" value="1"/>
</dbReference>
<evidence type="ECO:0000256" key="1">
    <source>
        <dbReference type="ARBA" id="ARBA00022679"/>
    </source>
</evidence>
<dbReference type="InterPro" id="IPR000182">
    <property type="entry name" value="GNAT_dom"/>
</dbReference>
<evidence type="ECO:0000259" key="3">
    <source>
        <dbReference type="PROSITE" id="PS51186"/>
    </source>
</evidence>
<keyword evidence="1" id="KW-0808">Transferase</keyword>
<name>A0ABN2JLU5_9ACTN</name>
<dbReference type="PANTHER" id="PTHR43877">
    <property type="entry name" value="AMINOALKYLPHOSPHONATE N-ACETYLTRANSFERASE-RELATED-RELATED"/>
    <property type="match status" value="1"/>
</dbReference>
<dbReference type="PROSITE" id="PS51186">
    <property type="entry name" value="GNAT"/>
    <property type="match status" value="1"/>
</dbReference>
<gene>
    <name evidence="4" type="ORF">GCM10009710_10490</name>
</gene>
<dbReference type="EMBL" id="BAAAME010000002">
    <property type="protein sequence ID" value="GAA1731721.1"/>
    <property type="molecule type" value="Genomic_DNA"/>
</dbReference>
<dbReference type="InterPro" id="IPR050832">
    <property type="entry name" value="Bact_Acetyltransf"/>
</dbReference>
<evidence type="ECO:0000256" key="2">
    <source>
        <dbReference type="ARBA" id="ARBA00023315"/>
    </source>
</evidence>
<evidence type="ECO:0000313" key="5">
    <source>
        <dbReference type="Proteomes" id="UP001501057"/>
    </source>
</evidence>
<proteinExistence type="predicted"/>
<accession>A0ABN2JLU5</accession>
<protein>
    <recommendedName>
        <fullName evidence="3">N-acetyltransferase domain-containing protein</fullName>
    </recommendedName>
</protein>
<dbReference type="CDD" id="cd04301">
    <property type="entry name" value="NAT_SF"/>
    <property type="match status" value="1"/>
</dbReference>
<organism evidence="4 5">
    <name type="scientific">Aeromicrobium alkaliterrae</name>
    <dbReference type="NCBI Taxonomy" id="302168"/>
    <lineage>
        <taxon>Bacteria</taxon>
        <taxon>Bacillati</taxon>
        <taxon>Actinomycetota</taxon>
        <taxon>Actinomycetes</taxon>
        <taxon>Propionibacteriales</taxon>
        <taxon>Nocardioidaceae</taxon>
        <taxon>Aeromicrobium</taxon>
    </lineage>
</organism>
<dbReference type="Gene3D" id="3.40.630.30">
    <property type="match status" value="1"/>
</dbReference>
<dbReference type="Pfam" id="PF00583">
    <property type="entry name" value="Acetyltransf_1"/>
    <property type="match status" value="1"/>
</dbReference>
<sequence>MSGASSTGAGDTVRLAWPDDAATLAALQRRTWLADGMFGVSDEQGLADAFGDLDEHADRWRSTLTHSPEARFRVLVAAADGVVVGFAVVHPGTDPDADQVRDAELGDLAVTPDARRAGHGTRLVQAAVDTAAADGFGLLRAWVAAGDDATRLLLTTGGWASDSAHRELEAPDGLRLKQVRLHTTIA</sequence>
<feature type="domain" description="N-acetyltransferase" evidence="3">
    <location>
        <begin position="11"/>
        <end position="181"/>
    </location>
</feature>
<dbReference type="Proteomes" id="UP001501057">
    <property type="component" value="Unassembled WGS sequence"/>
</dbReference>
<reference evidence="4 5" key="1">
    <citation type="journal article" date="2019" name="Int. J. Syst. Evol. Microbiol.">
        <title>The Global Catalogue of Microorganisms (GCM) 10K type strain sequencing project: providing services to taxonomists for standard genome sequencing and annotation.</title>
        <authorList>
            <consortium name="The Broad Institute Genomics Platform"/>
            <consortium name="The Broad Institute Genome Sequencing Center for Infectious Disease"/>
            <person name="Wu L."/>
            <person name="Ma J."/>
        </authorList>
    </citation>
    <scope>NUCLEOTIDE SEQUENCE [LARGE SCALE GENOMIC DNA]</scope>
    <source>
        <strain evidence="4 5">JCM 13518</strain>
    </source>
</reference>
<evidence type="ECO:0000313" key="4">
    <source>
        <dbReference type="EMBL" id="GAA1731721.1"/>
    </source>
</evidence>
<dbReference type="RefSeq" id="WP_344198480.1">
    <property type="nucleotide sequence ID" value="NZ_BAAAME010000002.1"/>
</dbReference>